<evidence type="ECO:0000256" key="2">
    <source>
        <dbReference type="ARBA" id="ARBA00022553"/>
    </source>
</evidence>
<dbReference type="InterPro" id="IPR036291">
    <property type="entry name" value="NAD(P)-bd_dom_sf"/>
</dbReference>
<dbReference type="PANTHER" id="PTHR43775">
    <property type="entry name" value="FATTY ACID SYNTHASE"/>
    <property type="match status" value="1"/>
</dbReference>
<dbReference type="InterPro" id="IPR006162">
    <property type="entry name" value="Ppantetheine_attach_site"/>
</dbReference>
<keyword evidence="1" id="KW-0596">Phosphopantetheine</keyword>
<sequence>MLVTGGTGGLGALVAGHLVRRHGVRDLVLLSRRGPDAPGAPALTAELEALGAHVTVLACDVADREALREVLDATPGLTGVVHTAGVLDDALVQDLTATRLDTVLAPKADAAWHLHELTRDRPLSLFVLFSSLAGVLGNAGQGNYAAANAFLDALAEHRHDLGLPAVSIAWGLWDAESGMTGALGHADRARLARAGIAPLDVQQGLALFDAALTAPDPLVVAARWNTSGLRARAANGDLPHLLKGLVRAPRQSAATGPQAAAPAAGLVARLSALPRAEALRVLTETVQAHVATVLAHGSADGVDIDRPFNELGFDSLTAVELRNRLNADTGLRLPPTLVFDHPTVAALATHLIGALAPSVTPSTAPESAPEDTLRAALDRLDQVLEHANGEAAAIRQRVVPLLQNALTRLGSVLATAGGVMDKIDSASDEEIFALIDNDL</sequence>
<reference evidence="5 6" key="1">
    <citation type="submission" date="2022-04" db="EMBL/GenBank/DDBJ databases">
        <title>Genome draft of Actinomadura sp. ATCC 31491.</title>
        <authorList>
            <person name="Shi X."/>
            <person name="Du Y."/>
        </authorList>
    </citation>
    <scope>NUCLEOTIDE SEQUENCE [LARGE SCALE GENOMIC DNA]</scope>
    <source>
        <strain evidence="5 6">ATCC 31491</strain>
    </source>
</reference>
<dbReference type="InterPro" id="IPR036736">
    <property type="entry name" value="ACP-like_sf"/>
</dbReference>
<dbReference type="Gene3D" id="1.10.1200.10">
    <property type="entry name" value="ACP-like"/>
    <property type="match status" value="1"/>
</dbReference>
<dbReference type="InterPro" id="IPR020806">
    <property type="entry name" value="PKS_PP-bd"/>
</dbReference>
<proteinExistence type="predicted"/>
<dbReference type="SMART" id="SM01294">
    <property type="entry name" value="PKS_PP_betabranch"/>
    <property type="match status" value="1"/>
</dbReference>
<dbReference type="SUPFAM" id="SSF47336">
    <property type="entry name" value="ACP-like"/>
    <property type="match status" value="1"/>
</dbReference>
<dbReference type="PROSITE" id="PS00012">
    <property type="entry name" value="PHOSPHOPANTETHEINE"/>
    <property type="match status" value="1"/>
</dbReference>
<dbReference type="PANTHER" id="PTHR43775:SF51">
    <property type="entry name" value="INACTIVE PHENOLPHTHIOCEROL SYNTHESIS POLYKETIDE SYNTHASE TYPE I PKS1-RELATED"/>
    <property type="match status" value="1"/>
</dbReference>
<dbReference type="InterPro" id="IPR050091">
    <property type="entry name" value="PKS_NRPS_Biosynth_Enz"/>
</dbReference>
<keyword evidence="3" id="KW-0808">Transferase</keyword>
<dbReference type="Pfam" id="PF08659">
    <property type="entry name" value="KR"/>
    <property type="match status" value="1"/>
</dbReference>
<keyword evidence="2" id="KW-0597">Phosphoprotein</keyword>
<dbReference type="SMART" id="SM00823">
    <property type="entry name" value="PKS_PP"/>
    <property type="match status" value="1"/>
</dbReference>
<dbReference type="InterPro" id="IPR013968">
    <property type="entry name" value="PKS_KR"/>
</dbReference>
<dbReference type="SUPFAM" id="SSF51735">
    <property type="entry name" value="NAD(P)-binding Rossmann-fold domains"/>
    <property type="match status" value="1"/>
</dbReference>
<keyword evidence="6" id="KW-1185">Reference proteome</keyword>
<dbReference type="SMART" id="SM00822">
    <property type="entry name" value="PKS_KR"/>
    <property type="match status" value="1"/>
</dbReference>
<dbReference type="PROSITE" id="PS50075">
    <property type="entry name" value="CARRIER"/>
    <property type="match status" value="1"/>
</dbReference>
<gene>
    <name evidence="5" type="ORF">MF672_020790</name>
</gene>
<protein>
    <submittedName>
        <fullName evidence="5">SDR family NAD(P)-dependent oxidoreductase</fullName>
    </submittedName>
</protein>
<evidence type="ECO:0000313" key="6">
    <source>
        <dbReference type="Proteomes" id="UP001317259"/>
    </source>
</evidence>
<dbReference type="CDD" id="cd08956">
    <property type="entry name" value="KR_3_FAS_SDR_x"/>
    <property type="match status" value="1"/>
</dbReference>
<accession>A0ABT0FV51</accession>
<organism evidence="5 6">
    <name type="scientific">Actinomadura luzonensis</name>
    <dbReference type="NCBI Taxonomy" id="2805427"/>
    <lineage>
        <taxon>Bacteria</taxon>
        <taxon>Bacillati</taxon>
        <taxon>Actinomycetota</taxon>
        <taxon>Actinomycetes</taxon>
        <taxon>Streptosporangiales</taxon>
        <taxon>Thermomonosporaceae</taxon>
        <taxon>Actinomadura</taxon>
    </lineage>
</organism>
<dbReference type="EMBL" id="JAKRKC020000001">
    <property type="protein sequence ID" value="MCK2216219.1"/>
    <property type="molecule type" value="Genomic_DNA"/>
</dbReference>
<name>A0ABT0FV51_9ACTN</name>
<dbReference type="Gene3D" id="3.40.50.720">
    <property type="entry name" value="NAD(P)-binding Rossmann-like Domain"/>
    <property type="match status" value="1"/>
</dbReference>
<dbReference type="RefSeq" id="WP_247815344.1">
    <property type="nucleotide sequence ID" value="NZ_JAKRKC020000001.1"/>
</dbReference>
<dbReference type="InterPro" id="IPR057326">
    <property type="entry name" value="KR_dom"/>
</dbReference>
<dbReference type="Proteomes" id="UP001317259">
    <property type="component" value="Unassembled WGS sequence"/>
</dbReference>
<evidence type="ECO:0000313" key="5">
    <source>
        <dbReference type="EMBL" id="MCK2216219.1"/>
    </source>
</evidence>
<comment type="caution">
    <text evidence="5">The sequence shown here is derived from an EMBL/GenBank/DDBJ whole genome shotgun (WGS) entry which is preliminary data.</text>
</comment>
<feature type="domain" description="Carrier" evidence="4">
    <location>
        <begin position="280"/>
        <end position="355"/>
    </location>
</feature>
<evidence type="ECO:0000259" key="4">
    <source>
        <dbReference type="PROSITE" id="PS50075"/>
    </source>
</evidence>
<dbReference type="Pfam" id="PF00550">
    <property type="entry name" value="PP-binding"/>
    <property type="match status" value="1"/>
</dbReference>
<evidence type="ECO:0000256" key="3">
    <source>
        <dbReference type="ARBA" id="ARBA00022679"/>
    </source>
</evidence>
<evidence type="ECO:0000256" key="1">
    <source>
        <dbReference type="ARBA" id="ARBA00022450"/>
    </source>
</evidence>
<dbReference type="InterPro" id="IPR009081">
    <property type="entry name" value="PP-bd_ACP"/>
</dbReference>